<reference evidence="2" key="1">
    <citation type="journal article" date="2019" name="Int. J. Syst. Evol. Microbiol.">
        <title>The Global Catalogue of Microorganisms (GCM) 10K type strain sequencing project: providing services to taxonomists for standard genome sequencing and annotation.</title>
        <authorList>
            <consortium name="The Broad Institute Genomics Platform"/>
            <consortium name="The Broad Institute Genome Sequencing Center for Infectious Disease"/>
            <person name="Wu L."/>
            <person name="Ma J."/>
        </authorList>
    </citation>
    <scope>NUCLEOTIDE SEQUENCE [LARGE SCALE GENOMIC DNA]</scope>
    <source>
        <strain evidence="2">CCUG 53519</strain>
    </source>
</reference>
<organism evidence="1 2">
    <name type="scientific">Paenibacillus provencensis</name>
    <dbReference type="NCBI Taxonomy" id="441151"/>
    <lineage>
        <taxon>Bacteria</taxon>
        <taxon>Bacillati</taxon>
        <taxon>Bacillota</taxon>
        <taxon>Bacilli</taxon>
        <taxon>Bacillales</taxon>
        <taxon>Paenibacillaceae</taxon>
        <taxon>Paenibacillus</taxon>
    </lineage>
</organism>
<accession>A0ABW3PND3</accession>
<dbReference type="EMBL" id="JBHTKX010000001">
    <property type="protein sequence ID" value="MFD1126655.1"/>
    <property type="molecule type" value="Genomic_DNA"/>
</dbReference>
<evidence type="ECO:0000313" key="1">
    <source>
        <dbReference type="EMBL" id="MFD1126655.1"/>
    </source>
</evidence>
<evidence type="ECO:0000313" key="2">
    <source>
        <dbReference type="Proteomes" id="UP001597169"/>
    </source>
</evidence>
<proteinExistence type="predicted"/>
<name>A0ABW3PND3_9BACL</name>
<dbReference type="Proteomes" id="UP001597169">
    <property type="component" value="Unassembled WGS sequence"/>
</dbReference>
<keyword evidence="2" id="KW-1185">Reference proteome</keyword>
<gene>
    <name evidence="1" type="ORF">ACFQ3J_00505</name>
</gene>
<comment type="caution">
    <text evidence="1">The sequence shown here is derived from an EMBL/GenBank/DDBJ whole genome shotgun (WGS) entry which is preliminary data.</text>
</comment>
<protein>
    <submittedName>
        <fullName evidence="1">Uncharacterized protein</fullName>
    </submittedName>
</protein>
<sequence>MSLVPKSPFILEMCEVIAESMREKGTWPNCTAEDIHASADRYEQIPSWYWDALADLKRNDYYRSLDEVENPTEEMYVSIRLEKSTESYIYRKGKWVFVGDMKDL</sequence>
<dbReference type="RefSeq" id="WP_379292270.1">
    <property type="nucleotide sequence ID" value="NZ_JBHTKX010000001.1"/>
</dbReference>